<dbReference type="GO" id="GO:0004363">
    <property type="term" value="F:glutathione synthase activity"/>
    <property type="evidence" value="ECO:0007669"/>
    <property type="project" value="UniProtKB-EC"/>
</dbReference>
<keyword evidence="1" id="KW-0436">Ligase</keyword>
<dbReference type="SUPFAM" id="SSF56059">
    <property type="entry name" value="Glutathione synthetase ATP-binding domain-like"/>
    <property type="match status" value="1"/>
</dbReference>
<keyword evidence="2" id="KW-1185">Reference proteome</keyword>
<dbReference type="EC" id="6.3.2.3" evidence="1"/>
<dbReference type="InterPro" id="IPR005615">
    <property type="entry name" value="Glutathione_synthase"/>
</dbReference>
<dbReference type="Gramene" id="PRQ54024">
    <property type="protein sequence ID" value="PRQ54024"/>
    <property type="gene ID" value="RchiOBHm_Chr2g0172981"/>
</dbReference>
<dbReference type="Pfam" id="PF03917">
    <property type="entry name" value="GSH_synth_ATP"/>
    <property type="match status" value="1"/>
</dbReference>
<reference evidence="1 2" key="1">
    <citation type="journal article" date="2018" name="Nat. Genet.">
        <title>The Rosa genome provides new insights in the design of modern roses.</title>
        <authorList>
            <person name="Bendahmane M."/>
        </authorList>
    </citation>
    <scope>NUCLEOTIDE SEQUENCE [LARGE SCALE GENOMIC DNA]</scope>
    <source>
        <strain evidence="2">cv. Old Blush</strain>
    </source>
</reference>
<dbReference type="InterPro" id="IPR014049">
    <property type="entry name" value="Glutathione_synthase_N_euk"/>
</dbReference>
<accession>A0A2P6S5S8</accession>
<dbReference type="Gene3D" id="3.30.1490.80">
    <property type="match status" value="1"/>
</dbReference>
<evidence type="ECO:0000313" key="2">
    <source>
        <dbReference type="Proteomes" id="UP000238479"/>
    </source>
</evidence>
<evidence type="ECO:0000313" key="1">
    <source>
        <dbReference type="EMBL" id="PRQ54024.1"/>
    </source>
</evidence>
<dbReference type="GO" id="GO:0043295">
    <property type="term" value="F:glutathione binding"/>
    <property type="evidence" value="ECO:0007669"/>
    <property type="project" value="TreeGrafter"/>
</dbReference>
<dbReference type="PANTHER" id="PTHR11130">
    <property type="entry name" value="GLUTATHIONE SYNTHETASE"/>
    <property type="match status" value="1"/>
</dbReference>
<proteinExistence type="predicted"/>
<dbReference type="PANTHER" id="PTHR11130:SF0">
    <property type="entry name" value="GLUTATHIONE SYNTHETASE"/>
    <property type="match status" value="1"/>
</dbReference>
<protein>
    <submittedName>
        <fullName evidence="1">Putative glutathione synthase</fullName>
        <ecNumber evidence="1">6.3.2.3</ecNumber>
    </submittedName>
</protein>
<dbReference type="EMBL" id="PDCK01000040">
    <property type="protein sequence ID" value="PRQ54024.1"/>
    <property type="molecule type" value="Genomic_DNA"/>
</dbReference>
<dbReference type="STRING" id="74649.A0A2P6S5S8"/>
<dbReference type="AlphaFoldDB" id="A0A2P6S5S8"/>
<dbReference type="GO" id="GO:0005829">
    <property type="term" value="C:cytosol"/>
    <property type="evidence" value="ECO:0007669"/>
    <property type="project" value="TreeGrafter"/>
</dbReference>
<dbReference type="Proteomes" id="UP000238479">
    <property type="component" value="Chromosome 2"/>
</dbReference>
<comment type="caution">
    <text evidence="1">The sequence shown here is derived from an EMBL/GenBank/DDBJ whole genome shotgun (WGS) entry which is preliminary data.</text>
</comment>
<gene>
    <name evidence="1" type="ORF">RchiOBHm_Chr2g0172981</name>
</gene>
<name>A0A2P6S5S8_ROSCH</name>
<organism evidence="1 2">
    <name type="scientific">Rosa chinensis</name>
    <name type="common">China rose</name>
    <dbReference type="NCBI Taxonomy" id="74649"/>
    <lineage>
        <taxon>Eukaryota</taxon>
        <taxon>Viridiplantae</taxon>
        <taxon>Streptophyta</taxon>
        <taxon>Embryophyta</taxon>
        <taxon>Tracheophyta</taxon>
        <taxon>Spermatophyta</taxon>
        <taxon>Magnoliopsida</taxon>
        <taxon>eudicotyledons</taxon>
        <taxon>Gunneridae</taxon>
        <taxon>Pentapetalae</taxon>
        <taxon>rosids</taxon>
        <taxon>fabids</taxon>
        <taxon>Rosales</taxon>
        <taxon>Rosaceae</taxon>
        <taxon>Rosoideae</taxon>
        <taxon>Rosoideae incertae sedis</taxon>
        <taxon>Rosa</taxon>
    </lineage>
</organism>
<sequence length="182" mass="20600">MKDAWVLHFPFLSPLIPSPFSTQIPVLPYFLNQDYRTQYVFKLNPTNQIFKTQLKIMSQPSQVLPANGGKVVARETQDESSTRPINVDGIDQGLVDKIVYDALVWSSIHGLIVGDRSVQRSSAIPGVGMDSLSRMKKADPFTSRLLDTHAKMLENNKKEEIRLGLHRSDYMLDEQSKLLLQT</sequence>
<dbReference type="GO" id="GO:0005524">
    <property type="term" value="F:ATP binding"/>
    <property type="evidence" value="ECO:0007669"/>
    <property type="project" value="InterPro"/>
</dbReference>